<sequence>MIGCNIVTEIVENDTLPFVPHAVGEYRMLLEGLEFYKIKYEKRNSLALKRNLSNCSTKKSGPLNLYSGNTLSLSNSLNISNFEWEKSNLFNLNNSEPALIRKHCGNLKSSNDSVKTENGIVKIERKLSKLRYIAINNYTPIFDELELKIGDLIDNVTFFDNEEQRLVSGTNLRTGKTG</sequence>
<proteinExistence type="predicted"/>
<dbReference type="Proteomes" id="UP001211065">
    <property type="component" value="Unassembled WGS sequence"/>
</dbReference>
<dbReference type="EMBL" id="JADGJW010000413">
    <property type="protein sequence ID" value="KAJ3217726.1"/>
    <property type="molecule type" value="Genomic_DNA"/>
</dbReference>
<organism evidence="1 2">
    <name type="scientific">Clydaea vesicula</name>
    <dbReference type="NCBI Taxonomy" id="447962"/>
    <lineage>
        <taxon>Eukaryota</taxon>
        <taxon>Fungi</taxon>
        <taxon>Fungi incertae sedis</taxon>
        <taxon>Chytridiomycota</taxon>
        <taxon>Chytridiomycota incertae sedis</taxon>
        <taxon>Chytridiomycetes</taxon>
        <taxon>Lobulomycetales</taxon>
        <taxon>Lobulomycetaceae</taxon>
        <taxon>Clydaea</taxon>
    </lineage>
</organism>
<gene>
    <name evidence="1" type="ORF">HK099_005369</name>
</gene>
<evidence type="ECO:0000313" key="1">
    <source>
        <dbReference type="EMBL" id="KAJ3217726.1"/>
    </source>
</evidence>
<protein>
    <submittedName>
        <fullName evidence="1">Uncharacterized protein</fullName>
    </submittedName>
</protein>
<keyword evidence="2" id="KW-1185">Reference proteome</keyword>
<evidence type="ECO:0000313" key="2">
    <source>
        <dbReference type="Proteomes" id="UP001211065"/>
    </source>
</evidence>
<reference evidence="1" key="1">
    <citation type="submission" date="2020-05" db="EMBL/GenBank/DDBJ databases">
        <title>Phylogenomic resolution of chytrid fungi.</title>
        <authorList>
            <person name="Stajich J.E."/>
            <person name="Amses K."/>
            <person name="Simmons R."/>
            <person name="Seto K."/>
            <person name="Myers J."/>
            <person name="Bonds A."/>
            <person name="Quandt C.A."/>
            <person name="Barry K."/>
            <person name="Liu P."/>
            <person name="Grigoriev I."/>
            <person name="Longcore J.E."/>
            <person name="James T.Y."/>
        </authorList>
    </citation>
    <scope>NUCLEOTIDE SEQUENCE</scope>
    <source>
        <strain evidence="1">JEL0476</strain>
    </source>
</reference>
<dbReference type="AlphaFoldDB" id="A0AAD5U2K4"/>
<name>A0AAD5U2K4_9FUNG</name>
<accession>A0AAD5U2K4</accession>
<comment type="caution">
    <text evidence="1">The sequence shown here is derived from an EMBL/GenBank/DDBJ whole genome shotgun (WGS) entry which is preliminary data.</text>
</comment>